<feature type="region of interest" description="Disordered" evidence="1">
    <location>
        <begin position="235"/>
        <end position="259"/>
    </location>
</feature>
<comment type="caution">
    <text evidence="2">The sequence shown here is derived from an EMBL/GenBank/DDBJ whole genome shotgun (WGS) entry which is preliminary data.</text>
</comment>
<dbReference type="EMBL" id="JROU02001686">
    <property type="protein sequence ID" value="OEH75580.1"/>
    <property type="molecule type" value="Genomic_DNA"/>
</dbReference>
<dbReference type="AlphaFoldDB" id="A0A1D3CWK1"/>
<feature type="compositionally biased region" description="Polar residues" evidence="1">
    <location>
        <begin position="416"/>
        <end position="434"/>
    </location>
</feature>
<evidence type="ECO:0000313" key="2">
    <source>
        <dbReference type="EMBL" id="OEH75580.1"/>
    </source>
</evidence>
<proteinExistence type="predicted"/>
<feature type="compositionally biased region" description="Polar residues" evidence="1">
    <location>
        <begin position="235"/>
        <end position="251"/>
    </location>
</feature>
<dbReference type="VEuPathDB" id="ToxoDB:LOC34617843"/>
<dbReference type="VEuPathDB" id="ToxoDB:cyc_00720"/>
<dbReference type="InParanoid" id="A0A1D3CWK1"/>
<evidence type="ECO:0000256" key="1">
    <source>
        <dbReference type="SAM" id="MobiDB-lite"/>
    </source>
</evidence>
<feature type="compositionally biased region" description="Basic and acidic residues" evidence="1">
    <location>
        <begin position="13"/>
        <end position="35"/>
    </location>
</feature>
<protein>
    <submittedName>
        <fullName evidence="2">Uncharacterized protein</fullName>
    </submittedName>
</protein>
<feature type="region of interest" description="Disordered" evidence="1">
    <location>
        <begin position="13"/>
        <end position="43"/>
    </location>
</feature>
<name>A0A1D3CWK1_9EIME</name>
<keyword evidence="3" id="KW-1185">Reference proteome</keyword>
<feature type="compositionally biased region" description="Basic and acidic residues" evidence="1">
    <location>
        <begin position="357"/>
        <end position="366"/>
    </location>
</feature>
<gene>
    <name evidence="2" type="ORF">cyc_00720</name>
</gene>
<feature type="region of interest" description="Disordered" evidence="1">
    <location>
        <begin position="489"/>
        <end position="521"/>
    </location>
</feature>
<dbReference type="VEuPathDB" id="ToxoDB:LOC113146570"/>
<accession>A0A1D3CWK1</accession>
<dbReference type="Proteomes" id="UP000095192">
    <property type="component" value="Unassembled WGS sequence"/>
</dbReference>
<feature type="region of interest" description="Disordered" evidence="1">
    <location>
        <begin position="408"/>
        <end position="444"/>
    </location>
</feature>
<feature type="compositionally biased region" description="Polar residues" evidence="1">
    <location>
        <begin position="702"/>
        <end position="717"/>
    </location>
</feature>
<feature type="region of interest" description="Disordered" evidence="1">
    <location>
        <begin position="698"/>
        <end position="719"/>
    </location>
</feature>
<sequence length="940" mass="102072">MLAICSGLPAEEARRTGAPEKHKAAKRSKQEKEAASHTVKQGGGGLSWGRAFNWKAVFAKHNVNLCFDKWVDLEWLPNNADSNVRPSSLLSLLEDETFAAVDLQGRILVKEGKGEGGRDSDSSRKGEIHGTVAEICSKGTAGHDTTRKKPWETDPNASCIRIVRSVSPQRLGKSSTCTQIDISLRVQESKPDQSRATVEEMTATEATADHLATVEFQRMWPVFIRIDRQTRTPVSFSPSGCTAASTPSSTPAGVREAASSSAVGSEGACASSTASSSEVEVLFLGCILEAFHMRLKTQQDISGCLSAIADVTKAKGKQAPEKDVEEATLAASSQVYVKYLPRTLFEPAPSFGSSQYSEEHTRRRESPSGACESTGRKAAGGSGGHMGASTMRENTARIPELHAGRGDRIEHALPPSSFQGQRKPESSQGRSFATTAHGHEEKQTLQVCSREVGLRNGVKAEGFDDPQQVLAASLDFSHPLARKRRCDPPSALYQPHARHGDKSRRVASRSLHHPGPGELHRMNDFRVETKSWRQEGVAFLLPPPDKDMVQWAPHRSGNLQRVPVSSLGDVFDRGDTDRPRVLLSSVPLEQPPRIPFEHYARIDNTVKDRGIQWNRAFGLFASSHVIPIQHVMHSHFAGLLHLNRVHPRECASYSNVSVCSASQCEPFSGLNTSLKTDSSSFPEKHPKQAYRQQQCAPVAMQRGSSLSNPSAGLNGQSYGAGDDRTSLRGCLTSHVPARDASRGDPSRFAEGKKNFSLSARCGSNVELQHADFRDSKAFHATGNSTQSSVTNSSSSGVGQCKAGADSAVENFTQKDGIAPKTPDIFLTCPAGESLVSSKTASHTKYGSDLRARFEAVIRGVWRWSSDSVFDFSSLYHDKPFSACVAQDAIRNGFTPYILMHYASTTRFEQSLTPLDMSQGGLGAFNMIVGALVSYTEQLQQ</sequence>
<feature type="region of interest" description="Disordered" evidence="1">
    <location>
        <begin position="348"/>
        <end position="389"/>
    </location>
</feature>
<evidence type="ECO:0000313" key="3">
    <source>
        <dbReference type="Proteomes" id="UP000095192"/>
    </source>
</evidence>
<organism evidence="2 3">
    <name type="scientific">Cyclospora cayetanensis</name>
    <dbReference type="NCBI Taxonomy" id="88456"/>
    <lineage>
        <taxon>Eukaryota</taxon>
        <taxon>Sar</taxon>
        <taxon>Alveolata</taxon>
        <taxon>Apicomplexa</taxon>
        <taxon>Conoidasida</taxon>
        <taxon>Coccidia</taxon>
        <taxon>Eucoccidiorida</taxon>
        <taxon>Eimeriorina</taxon>
        <taxon>Eimeriidae</taxon>
        <taxon>Cyclospora</taxon>
    </lineage>
</organism>
<reference evidence="2 3" key="1">
    <citation type="journal article" date="2016" name="BMC Genomics">
        <title>Comparative genomics reveals Cyclospora cayetanensis possesses coccidia-like metabolism and invasion components but unique surface antigens.</title>
        <authorList>
            <person name="Liu S."/>
            <person name="Wang L."/>
            <person name="Zheng H."/>
            <person name="Xu Z."/>
            <person name="Roellig D.M."/>
            <person name="Li N."/>
            <person name="Frace M.A."/>
            <person name="Tang K."/>
            <person name="Arrowood M.J."/>
            <person name="Moss D.M."/>
            <person name="Zhang L."/>
            <person name="Feng Y."/>
            <person name="Xiao L."/>
        </authorList>
    </citation>
    <scope>NUCLEOTIDE SEQUENCE [LARGE SCALE GENOMIC DNA]</scope>
    <source>
        <strain evidence="2 3">CHN_HEN01</strain>
    </source>
</reference>